<sequence>MWYTVNGIKCKRGVSIGKRRKTLKSRVKKITRKLIRQLKKMPPSTVVSLSSVMASLYGVLGEGFVKFSNYNLITLFNQMESVIKRWAAYSPELLMNYRNNFQLFDFAKYALIGVPIIILVLHVVSSKKSQIIAFVFSVVQLGLFTYLNSYTGKVVSAASDDYTTNFVRLLLDNQNNMFGMPAYSLFVGVIGLILTSLFKAVKR</sequence>
<evidence type="ECO:0000256" key="1">
    <source>
        <dbReference type="SAM" id="Phobius"/>
    </source>
</evidence>
<gene>
    <name evidence="2" type="ORF">DOK78_003059</name>
</gene>
<dbReference type="EMBL" id="CP147251">
    <property type="protein sequence ID" value="WYJ78402.1"/>
    <property type="molecule type" value="Genomic_DNA"/>
</dbReference>
<evidence type="ECO:0000313" key="3">
    <source>
        <dbReference type="Proteomes" id="UP000664701"/>
    </source>
</evidence>
<reference evidence="2 3" key="1">
    <citation type="submission" date="2024-03" db="EMBL/GenBank/DDBJ databases">
        <title>The Genome Sequence of Enterococcus sp. DIV2402.</title>
        <authorList>
            <consortium name="The Broad Institute Genomics Platform"/>
            <consortium name="The Broad Institute Microbial Omics Core"/>
            <consortium name="The Broad Institute Genomic Center for Infectious Diseases"/>
            <person name="Earl A."/>
            <person name="Manson A."/>
            <person name="Gilmore M."/>
            <person name="Schwartman J."/>
            <person name="Shea T."/>
            <person name="Abouelleil A."/>
            <person name="Cao P."/>
            <person name="Chapman S."/>
            <person name="Cusick C."/>
            <person name="Young S."/>
            <person name="Neafsey D."/>
            <person name="Nusbaum C."/>
            <person name="Birren B."/>
        </authorList>
    </citation>
    <scope>NUCLEOTIDE SEQUENCE [LARGE SCALE GENOMIC DNA]</scope>
    <source>
        <strain evidence="2 3">DIV2402</strain>
    </source>
</reference>
<feature type="transmembrane region" description="Helical" evidence="1">
    <location>
        <begin position="178"/>
        <end position="198"/>
    </location>
</feature>
<keyword evidence="1" id="KW-0472">Membrane</keyword>
<keyword evidence="3" id="KW-1185">Reference proteome</keyword>
<name>A0ABZ2SS81_9ENTE</name>
<protein>
    <submittedName>
        <fullName evidence="2">Uncharacterized protein</fullName>
    </submittedName>
</protein>
<feature type="transmembrane region" description="Helical" evidence="1">
    <location>
        <begin position="131"/>
        <end position="147"/>
    </location>
</feature>
<organism evidence="2 3">
    <name type="scientific">Candidatus Enterococcus lowellii</name>
    <dbReference type="NCBI Taxonomy" id="2230877"/>
    <lineage>
        <taxon>Bacteria</taxon>
        <taxon>Bacillati</taxon>
        <taxon>Bacillota</taxon>
        <taxon>Bacilli</taxon>
        <taxon>Lactobacillales</taxon>
        <taxon>Enterococcaceae</taxon>
        <taxon>Enterococcus</taxon>
    </lineage>
</organism>
<keyword evidence="1" id="KW-0812">Transmembrane</keyword>
<evidence type="ECO:0000313" key="2">
    <source>
        <dbReference type="EMBL" id="WYJ78402.1"/>
    </source>
</evidence>
<accession>A0ABZ2SS81</accession>
<keyword evidence="1" id="KW-1133">Transmembrane helix</keyword>
<proteinExistence type="predicted"/>
<dbReference type="Proteomes" id="UP000664701">
    <property type="component" value="Chromosome"/>
</dbReference>
<feature type="transmembrane region" description="Helical" evidence="1">
    <location>
        <begin position="106"/>
        <end position="124"/>
    </location>
</feature>